<dbReference type="EMBL" id="CP058554">
    <property type="protein sequence ID" value="QMV72531.1"/>
    <property type="molecule type" value="Genomic_DNA"/>
</dbReference>
<dbReference type="InterPro" id="IPR036271">
    <property type="entry name" value="Tet_transcr_reg_TetR-rel_C_sf"/>
</dbReference>
<feature type="DNA-binding region" description="H-T-H motif" evidence="2">
    <location>
        <begin position="51"/>
        <end position="70"/>
    </location>
</feature>
<dbReference type="PROSITE" id="PS50977">
    <property type="entry name" value="HTH_TETR_2"/>
    <property type="match status" value="1"/>
</dbReference>
<dbReference type="Gene3D" id="1.10.10.60">
    <property type="entry name" value="Homeodomain-like"/>
    <property type="match status" value="1"/>
</dbReference>
<dbReference type="PANTHER" id="PTHR30328">
    <property type="entry name" value="TRANSCRIPTIONAL REPRESSOR"/>
    <property type="match status" value="1"/>
</dbReference>
<dbReference type="SUPFAM" id="SSF48498">
    <property type="entry name" value="Tetracyclin repressor-like, C-terminal domain"/>
    <property type="match status" value="1"/>
</dbReference>
<name>A0A7G5EEV6_9BURK</name>
<evidence type="ECO:0000313" key="4">
    <source>
        <dbReference type="EMBL" id="QMV72531.1"/>
    </source>
</evidence>
<evidence type="ECO:0000256" key="2">
    <source>
        <dbReference type="PROSITE-ProRule" id="PRU00335"/>
    </source>
</evidence>
<sequence length="226" mass="24613">MNDALPTPPASAHAATAAMARKPSAARLRKIDMILGSAERHFALLGFEGAPLEQIAQDAGFSRHNLLYYYPSKEALYQAVLASVIDDWLGHMTGLSKDGDPAQQIRQYIREKFEFARTRPYGSQLFTKEMIAGAPFAASAVRERIAPLLAANVAAFAHWAGQGLIAPVNFQHLMFSIWAITQGYVDQQTQFALLQNKAALDAGDFAQAEALLVQMLAATLQIALPD</sequence>
<dbReference type="InterPro" id="IPR009057">
    <property type="entry name" value="Homeodomain-like_sf"/>
</dbReference>
<reference evidence="4 5" key="1">
    <citation type="journal article" date="2020" name="G3 (Bethesda)">
        <title>CeMbio - The Caenorhabditis elegans Microbiome Resource.</title>
        <authorList>
            <person name="Dirksen P."/>
            <person name="Assie A."/>
            <person name="Zimmermann J."/>
            <person name="Zhang F."/>
            <person name="Tietje A.M."/>
            <person name="Marsh S.A."/>
            <person name="Felix M.A."/>
            <person name="Shapira M."/>
            <person name="Kaleta C."/>
            <person name="Schulenburg H."/>
            <person name="Samuel B."/>
        </authorList>
    </citation>
    <scope>NUCLEOTIDE SEQUENCE [LARGE SCALE GENOMIC DNA]</scope>
    <source>
        <strain evidence="4 5">BIGb0172</strain>
    </source>
</reference>
<evidence type="ECO:0000259" key="3">
    <source>
        <dbReference type="PROSITE" id="PS50977"/>
    </source>
</evidence>
<evidence type="ECO:0000256" key="1">
    <source>
        <dbReference type="ARBA" id="ARBA00023125"/>
    </source>
</evidence>
<feature type="domain" description="HTH tetR-type" evidence="3">
    <location>
        <begin position="28"/>
        <end position="88"/>
    </location>
</feature>
<accession>A0A7G5EEV6</accession>
<keyword evidence="5" id="KW-1185">Reference proteome</keyword>
<gene>
    <name evidence="4" type="ORF">HS961_06590</name>
</gene>
<proteinExistence type="predicted"/>
<organism evidence="4 5">
    <name type="scientific">Comamonas piscis</name>
    <dbReference type="NCBI Taxonomy" id="1562974"/>
    <lineage>
        <taxon>Bacteria</taxon>
        <taxon>Pseudomonadati</taxon>
        <taxon>Pseudomonadota</taxon>
        <taxon>Betaproteobacteria</taxon>
        <taxon>Burkholderiales</taxon>
        <taxon>Comamonadaceae</taxon>
        <taxon>Comamonas</taxon>
    </lineage>
</organism>
<dbReference type="SUPFAM" id="SSF46689">
    <property type="entry name" value="Homeodomain-like"/>
    <property type="match status" value="1"/>
</dbReference>
<evidence type="ECO:0000313" key="5">
    <source>
        <dbReference type="Proteomes" id="UP000515240"/>
    </source>
</evidence>
<dbReference type="Proteomes" id="UP000515240">
    <property type="component" value="Chromosome"/>
</dbReference>
<dbReference type="Gene3D" id="1.10.357.10">
    <property type="entry name" value="Tetracycline Repressor, domain 2"/>
    <property type="match status" value="1"/>
</dbReference>
<dbReference type="InterPro" id="IPR001647">
    <property type="entry name" value="HTH_TetR"/>
</dbReference>
<dbReference type="GO" id="GO:0003677">
    <property type="term" value="F:DNA binding"/>
    <property type="evidence" value="ECO:0007669"/>
    <property type="project" value="UniProtKB-UniRule"/>
</dbReference>
<dbReference type="InterPro" id="IPR013573">
    <property type="entry name" value="Tscrpt_reg_YcdC_C"/>
</dbReference>
<dbReference type="PANTHER" id="PTHR30328:SF54">
    <property type="entry name" value="HTH-TYPE TRANSCRIPTIONAL REPRESSOR SCO4008"/>
    <property type="match status" value="1"/>
</dbReference>
<dbReference type="GO" id="GO:0045892">
    <property type="term" value="P:negative regulation of DNA-templated transcription"/>
    <property type="evidence" value="ECO:0007669"/>
    <property type="project" value="InterPro"/>
</dbReference>
<dbReference type="RefSeq" id="WP_182326949.1">
    <property type="nucleotide sequence ID" value="NZ_CP058554.1"/>
</dbReference>
<dbReference type="AlphaFoldDB" id="A0A7G5EEV6"/>
<dbReference type="Pfam" id="PF00440">
    <property type="entry name" value="TetR_N"/>
    <property type="match status" value="1"/>
</dbReference>
<dbReference type="InterPro" id="IPR050109">
    <property type="entry name" value="HTH-type_TetR-like_transc_reg"/>
</dbReference>
<dbReference type="Pfam" id="PF08362">
    <property type="entry name" value="TetR_C_3"/>
    <property type="match status" value="1"/>
</dbReference>
<keyword evidence="1 2" id="KW-0238">DNA-binding</keyword>
<protein>
    <submittedName>
        <fullName evidence="4">TetR family transcriptional regulator C-terminal domain-containing protein</fullName>
    </submittedName>
</protein>
<dbReference type="KEGG" id="cpis:HS961_06590"/>